<evidence type="ECO:0000256" key="1">
    <source>
        <dbReference type="ARBA" id="ARBA00004651"/>
    </source>
</evidence>
<gene>
    <name evidence="7" type="ORF">QBE54_03445</name>
</gene>
<reference evidence="7 8" key="1">
    <citation type="submission" date="2023-03" db="EMBL/GenBank/DDBJ databases">
        <title>Novel Species.</title>
        <authorList>
            <person name="Ma S."/>
        </authorList>
    </citation>
    <scope>NUCLEOTIDE SEQUENCE [LARGE SCALE GENOMIC DNA]</scope>
    <source>
        <strain evidence="7 8">B11</strain>
    </source>
</reference>
<dbReference type="EMBL" id="CP121689">
    <property type="protein sequence ID" value="WZL76795.1"/>
    <property type="molecule type" value="Genomic_DNA"/>
</dbReference>
<comment type="subcellular location">
    <subcellularLocation>
        <location evidence="1">Cell membrane</location>
        <topology evidence="1">Multi-pass membrane protein</topology>
    </subcellularLocation>
</comment>
<evidence type="ECO:0000256" key="2">
    <source>
        <dbReference type="ARBA" id="ARBA00022475"/>
    </source>
</evidence>
<dbReference type="RefSeq" id="WP_369018959.1">
    <property type="nucleotide sequence ID" value="NZ_CP121689.1"/>
</dbReference>
<evidence type="ECO:0000256" key="5">
    <source>
        <dbReference type="ARBA" id="ARBA00023136"/>
    </source>
</evidence>
<dbReference type="CDD" id="cd06579">
    <property type="entry name" value="TM_PBP1_transp_AraH_like"/>
    <property type="match status" value="1"/>
</dbReference>
<evidence type="ECO:0000313" key="7">
    <source>
        <dbReference type="EMBL" id="WZL76795.1"/>
    </source>
</evidence>
<proteinExistence type="predicted"/>
<feature type="transmembrane region" description="Helical" evidence="6">
    <location>
        <begin position="136"/>
        <end position="157"/>
    </location>
</feature>
<keyword evidence="5 6" id="KW-0472">Membrane</keyword>
<evidence type="ECO:0000256" key="6">
    <source>
        <dbReference type="SAM" id="Phobius"/>
    </source>
</evidence>
<feature type="transmembrane region" description="Helical" evidence="6">
    <location>
        <begin position="57"/>
        <end position="77"/>
    </location>
</feature>
<dbReference type="PANTHER" id="PTHR32196">
    <property type="entry name" value="ABC TRANSPORTER PERMEASE PROTEIN YPHD-RELATED-RELATED"/>
    <property type="match status" value="1"/>
</dbReference>
<feature type="transmembrane region" description="Helical" evidence="6">
    <location>
        <begin position="84"/>
        <end position="104"/>
    </location>
</feature>
<evidence type="ECO:0000313" key="8">
    <source>
        <dbReference type="Proteomes" id="UP001461341"/>
    </source>
</evidence>
<keyword evidence="2" id="KW-1003">Cell membrane</keyword>
<name>A0ABZ2YGC7_9BACT</name>
<feature type="transmembrane region" description="Helical" evidence="6">
    <location>
        <begin position="21"/>
        <end position="45"/>
    </location>
</feature>
<feature type="transmembrane region" description="Helical" evidence="6">
    <location>
        <begin position="177"/>
        <end position="205"/>
    </location>
</feature>
<dbReference type="Proteomes" id="UP001461341">
    <property type="component" value="Chromosome"/>
</dbReference>
<dbReference type="PANTHER" id="PTHR32196:SF72">
    <property type="entry name" value="RIBOSE IMPORT PERMEASE PROTEIN RBSC"/>
    <property type="match status" value="1"/>
</dbReference>
<accession>A0ABZ2YGC7</accession>
<sequence length="340" mass="35746">MSANRVRDIAELEEASLTRNLINLLLKGGSLVGLVALSIAFAVMSEYFFTLSNWLNILRQVSVVIIVASAQTMVIITSGIDLSVGSLLALGGCLAAVAMSYWGWPFLSGALLGIFVAWMVGLANGSIIAKGRIPDFIATLGMLGAVRGVALLITGGLPVPSHFTATELAGYLPPALIWLGSGHIGNIPVPIIVALLIVLLTWFILSRTTLGRSIYAVGGNREAARASGIDVDRVKIMVYGLSGLYCGLGGLVLVGRMNSANALMAEGLELQTIAAVVIGGTNLFGGRGSVVGTLIGAILMGVLANGLNLLNVEPFWQRVVNGLLIVAIVVFDQWRRRLIR</sequence>
<dbReference type="InterPro" id="IPR001851">
    <property type="entry name" value="ABC_transp_permease"/>
</dbReference>
<keyword evidence="8" id="KW-1185">Reference proteome</keyword>
<feature type="transmembrane region" description="Helical" evidence="6">
    <location>
        <begin position="236"/>
        <end position="254"/>
    </location>
</feature>
<protein>
    <submittedName>
        <fullName evidence="7">ABC transporter permease</fullName>
    </submittedName>
</protein>
<feature type="transmembrane region" description="Helical" evidence="6">
    <location>
        <begin position="290"/>
        <end position="309"/>
    </location>
</feature>
<organism evidence="7 8">
    <name type="scientific">Thermatribacter velox</name>
    <dbReference type="NCBI Taxonomy" id="3039681"/>
    <lineage>
        <taxon>Bacteria</taxon>
        <taxon>Pseudomonadati</taxon>
        <taxon>Atribacterota</taxon>
        <taxon>Atribacteria</taxon>
        <taxon>Atribacterales</taxon>
        <taxon>Thermatribacteraceae</taxon>
        <taxon>Thermatribacter</taxon>
    </lineage>
</organism>
<evidence type="ECO:0000256" key="3">
    <source>
        <dbReference type="ARBA" id="ARBA00022692"/>
    </source>
</evidence>
<keyword evidence="4 6" id="KW-1133">Transmembrane helix</keyword>
<feature type="transmembrane region" description="Helical" evidence="6">
    <location>
        <begin position="110"/>
        <end position="129"/>
    </location>
</feature>
<evidence type="ECO:0000256" key="4">
    <source>
        <dbReference type="ARBA" id="ARBA00022989"/>
    </source>
</evidence>
<dbReference type="Pfam" id="PF02653">
    <property type="entry name" value="BPD_transp_2"/>
    <property type="match status" value="1"/>
</dbReference>
<keyword evidence="3 6" id="KW-0812">Transmembrane</keyword>